<accession>A0A9P8GI05</accession>
<organism evidence="1 2">
    <name type="scientific">Aureobasidium melanogenum</name>
    <name type="common">Aureobasidium pullulans var. melanogenum</name>
    <dbReference type="NCBI Taxonomy" id="46634"/>
    <lineage>
        <taxon>Eukaryota</taxon>
        <taxon>Fungi</taxon>
        <taxon>Dikarya</taxon>
        <taxon>Ascomycota</taxon>
        <taxon>Pezizomycotina</taxon>
        <taxon>Dothideomycetes</taxon>
        <taxon>Dothideomycetidae</taxon>
        <taxon>Dothideales</taxon>
        <taxon>Saccotheciaceae</taxon>
        <taxon>Aureobasidium</taxon>
    </lineage>
</organism>
<dbReference type="Proteomes" id="UP000767238">
    <property type="component" value="Unassembled WGS sequence"/>
</dbReference>
<evidence type="ECO:0000313" key="1">
    <source>
        <dbReference type="EMBL" id="KAH0223948.1"/>
    </source>
</evidence>
<comment type="caution">
    <text evidence="1">The sequence shown here is derived from an EMBL/GenBank/DDBJ whole genome shotgun (WGS) entry which is preliminary data.</text>
</comment>
<dbReference type="OrthoDB" id="3857613at2759"/>
<dbReference type="AlphaFoldDB" id="A0A9P8GI05"/>
<evidence type="ECO:0000313" key="2">
    <source>
        <dbReference type="Proteomes" id="UP000767238"/>
    </source>
</evidence>
<sequence>MGEISDLRTQILDNIQVLYPDFKTDARFILTCNIDDGHEEWTVILGRPILDRHRQYADIYGTGIGGTPEAAYRDLLKNTAMELHDLGYTWNW</sequence>
<gene>
    <name evidence="1" type="ORF">KCV03_g3995</name>
</gene>
<feature type="non-terminal residue" evidence="1">
    <location>
        <position position="92"/>
    </location>
</feature>
<protein>
    <submittedName>
        <fullName evidence="1">Uncharacterized protein</fullName>
    </submittedName>
</protein>
<proteinExistence type="predicted"/>
<name>A0A9P8GI05_AURME</name>
<reference evidence="1" key="2">
    <citation type="submission" date="2021-08" db="EMBL/GenBank/DDBJ databases">
        <authorList>
            <person name="Gostincar C."/>
            <person name="Sun X."/>
            <person name="Song Z."/>
            <person name="Gunde-Cimerman N."/>
        </authorList>
    </citation>
    <scope>NUCLEOTIDE SEQUENCE</scope>
    <source>
        <strain evidence="1">EXF-8016</strain>
    </source>
</reference>
<dbReference type="EMBL" id="JAHFYH010000022">
    <property type="protein sequence ID" value="KAH0223948.1"/>
    <property type="molecule type" value="Genomic_DNA"/>
</dbReference>
<reference evidence="1" key="1">
    <citation type="journal article" date="2021" name="J Fungi (Basel)">
        <title>Virulence traits and population genomics of the black yeast Aureobasidium melanogenum.</title>
        <authorList>
            <person name="Cernosa A."/>
            <person name="Sun X."/>
            <person name="Gostincar C."/>
            <person name="Fang C."/>
            <person name="Gunde-Cimerman N."/>
            <person name="Song Z."/>
        </authorList>
    </citation>
    <scope>NUCLEOTIDE SEQUENCE</scope>
    <source>
        <strain evidence="1">EXF-8016</strain>
    </source>
</reference>